<dbReference type="PANTHER" id="PTHR13060">
    <property type="entry name" value="SGT1 PROTEIN HSGT1 SUPPRESSOR OF GCR2"/>
    <property type="match status" value="1"/>
</dbReference>
<feature type="region of interest" description="Disordered" evidence="1">
    <location>
        <begin position="451"/>
        <end position="485"/>
    </location>
</feature>
<dbReference type="AlphaFoldDB" id="A0A9P3G3W3"/>
<name>A0A9P3G3W3_9APHY</name>
<reference evidence="2 3" key="1">
    <citation type="submission" date="2021-08" db="EMBL/GenBank/DDBJ databases">
        <title>Draft Genome Sequence of Phanerochaete sordida strain YK-624.</title>
        <authorList>
            <person name="Mori T."/>
            <person name="Dohra H."/>
            <person name="Suzuki T."/>
            <person name="Kawagishi H."/>
            <person name="Hirai H."/>
        </authorList>
    </citation>
    <scope>NUCLEOTIDE SEQUENCE [LARGE SCALE GENOMIC DNA]</scope>
    <source>
        <strain evidence="2 3">YK-624</strain>
    </source>
</reference>
<keyword evidence="3" id="KW-1185">Reference proteome</keyword>
<dbReference type="PANTHER" id="PTHR13060:SF0">
    <property type="entry name" value="PROTEIN ECDYSONELESS HOMOLOG"/>
    <property type="match status" value="1"/>
</dbReference>
<organism evidence="2 3">
    <name type="scientific">Phanerochaete sordida</name>
    <dbReference type="NCBI Taxonomy" id="48140"/>
    <lineage>
        <taxon>Eukaryota</taxon>
        <taxon>Fungi</taxon>
        <taxon>Dikarya</taxon>
        <taxon>Basidiomycota</taxon>
        <taxon>Agaricomycotina</taxon>
        <taxon>Agaricomycetes</taxon>
        <taxon>Polyporales</taxon>
        <taxon>Phanerochaetaceae</taxon>
        <taxon>Phanerochaete</taxon>
    </lineage>
</organism>
<dbReference type="GO" id="GO:0005634">
    <property type="term" value="C:nucleus"/>
    <property type="evidence" value="ECO:0007669"/>
    <property type="project" value="TreeGrafter"/>
</dbReference>
<comment type="caution">
    <text evidence="2">The sequence shown here is derived from an EMBL/GenBank/DDBJ whole genome shotgun (WGS) entry which is preliminary data.</text>
</comment>
<feature type="compositionally biased region" description="Basic and acidic residues" evidence="1">
    <location>
        <begin position="502"/>
        <end position="516"/>
    </location>
</feature>
<proteinExistence type="predicted"/>
<evidence type="ECO:0000256" key="1">
    <source>
        <dbReference type="SAM" id="MobiDB-lite"/>
    </source>
</evidence>
<feature type="compositionally biased region" description="Acidic residues" evidence="1">
    <location>
        <begin position="628"/>
        <end position="648"/>
    </location>
</feature>
<dbReference type="InterPro" id="IPR010770">
    <property type="entry name" value="Ecd"/>
</dbReference>
<feature type="compositionally biased region" description="Acidic residues" evidence="1">
    <location>
        <begin position="517"/>
        <end position="527"/>
    </location>
</feature>
<feature type="region of interest" description="Disordered" evidence="1">
    <location>
        <begin position="694"/>
        <end position="812"/>
    </location>
</feature>
<feature type="region of interest" description="Disordered" evidence="1">
    <location>
        <begin position="502"/>
        <end position="579"/>
    </location>
</feature>
<feature type="region of interest" description="Disordered" evidence="1">
    <location>
        <begin position="595"/>
        <end position="664"/>
    </location>
</feature>
<evidence type="ECO:0000313" key="3">
    <source>
        <dbReference type="Proteomes" id="UP000703269"/>
    </source>
</evidence>
<sequence>MEKAENIFNRPPAVSEDTVQYVIYLPKGQSDKASATTLAVLMQNYADSLLPEMQWHRDGFQLKVVPHPLGSGFILEGRMRVGDSIDDEWCAVWLLREITAKWDVAVRMFDTDGEFLLIEAADDLPSWVTPANAENRVWIYQKHLHLVPIDHTDLTTSNVRRRGYPGIREDDEDDPMEDNSGFITEQHAVELVRNPVAETQVSASIEQAAWQRIAGYPARARTHIHFARARLPVAVAKALTADPSLVQKAVETFYTRDALQLRAAHRMARFPPEPSVDMTVKLTRTAYAQLVGQKFYPPKVFGRWTEPEDSSEYKTKDLGMKIACGFEMLYQESKNRKLSADAIAPEARKDALKQNSDYRQFIENLKSVGYFKSNLEGSEAWNRLEDQAVNAFLEARRDDDASRPSFASLVDTAISQAGDTASIPDFPPDQDDWLNVDAESFDAMLEGSLRQSAEKPAQGGADTSGASQSDAAARQEDELSSEQASRLRDLAQKVEEFVEGKGDLEGAIFDDEKLSADEDSDDSDDESSEHSDVETRMDVDKRSPMPDAERQAAMEKLVPGIDPSEYGKMPASYYSSSQRVAKTTIETDVLDNAPNAAAPFEAGSSASASSSTRTRPIRPPILTRDEYEGVDSDDESDEEGDEDEESEEEKPQVVGEIEIDMEQEQEEFLEFARQALGITEDQWRDIVKERKDQGAFVPELKAGGAPPTKGSSAPSERSQRAPEPTAGRPATNPELDSFESLMKAMDAELERSRTVGSSSVNPDNGKGKGKQSPEAGSPEGGDIEAAMEAELQAMLDRGPQDDEELELPDASQHAEYNLIKNFLESFKSQAGQSGPVGNLAGRLQPGWQIPRDET</sequence>
<feature type="compositionally biased region" description="Low complexity" evidence="1">
    <location>
        <begin position="596"/>
        <end position="614"/>
    </location>
</feature>
<evidence type="ECO:0000313" key="2">
    <source>
        <dbReference type="EMBL" id="GJE87751.1"/>
    </source>
</evidence>
<accession>A0A9P3G3W3</accession>
<dbReference type="Pfam" id="PF07093">
    <property type="entry name" value="SGT1"/>
    <property type="match status" value="1"/>
</dbReference>
<gene>
    <name evidence="2" type="ORF">PsYK624_038340</name>
</gene>
<dbReference type="OrthoDB" id="27237at2759"/>
<dbReference type="Proteomes" id="UP000703269">
    <property type="component" value="Unassembled WGS sequence"/>
</dbReference>
<feature type="compositionally biased region" description="Basic and acidic residues" evidence="1">
    <location>
        <begin position="528"/>
        <end position="553"/>
    </location>
</feature>
<feature type="region of interest" description="Disordered" evidence="1">
    <location>
        <begin position="829"/>
        <end position="854"/>
    </location>
</feature>
<protein>
    <submittedName>
        <fullName evidence="2">SGT1-domain-containing protein</fullName>
    </submittedName>
</protein>
<dbReference type="EMBL" id="BPQB01000007">
    <property type="protein sequence ID" value="GJE87751.1"/>
    <property type="molecule type" value="Genomic_DNA"/>
</dbReference>